<feature type="domain" description="DUF7344" evidence="2">
    <location>
        <begin position="21"/>
        <end position="90"/>
    </location>
</feature>
<proteinExistence type="predicted"/>
<dbReference type="Pfam" id="PF24035">
    <property type="entry name" value="DUF7344"/>
    <property type="match status" value="1"/>
</dbReference>
<dbReference type="InterPro" id="IPR055768">
    <property type="entry name" value="DUF7344"/>
</dbReference>
<feature type="compositionally biased region" description="Basic and acidic residues" evidence="1">
    <location>
        <begin position="84"/>
        <end position="93"/>
    </location>
</feature>
<sequence>MSTESTSESLSAVDRSVDTLFDALSDDRRRYVLTYLRESENAVRLDALAEAVVAWERGRTVETRAPTPENVAISLHHRHLPKLERTGLTERTADGVSLTERGASAAESFSAASAERPDGGNSA</sequence>
<gene>
    <name evidence="3" type="ORF">SAMN04488063_2040</name>
</gene>
<name>A0A1I2RT54_9EURY</name>
<dbReference type="Gene3D" id="1.10.10.10">
    <property type="entry name" value="Winged helix-like DNA-binding domain superfamily/Winged helix DNA-binding domain"/>
    <property type="match status" value="1"/>
</dbReference>
<evidence type="ECO:0000313" key="3">
    <source>
        <dbReference type="EMBL" id="SFG43630.1"/>
    </source>
</evidence>
<dbReference type="InterPro" id="IPR036390">
    <property type="entry name" value="WH_DNA-bd_sf"/>
</dbReference>
<dbReference type="RefSeq" id="WP_092891811.1">
    <property type="nucleotide sequence ID" value="NZ_FOOQ01000002.1"/>
</dbReference>
<dbReference type="EMBL" id="FOOQ01000002">
    <property type="protein sequence ID" value="SFG43630.1"/>
    <property type="molecule type" value="Genomic_DNA"/>
</dbReference>
<dbReference type="SUPFAM" id="SSF46785">
    <property type="entry name" value="Winged helix' DNA-binding domain"/>
    <property type="match status" value="1"/>
</dbReference>
<feature type="region of interest" description="Disordered" evidence="1">
    <location>
        <begin position="84"/>
        <end position="123"/>
    </location>
</feature>
<feature type="compositionally biased region" description="Low complexity" evidence="1">
    <location>
        <begin position="103"/>
        <end position="114"/>
    </location>
</feature>
<protein>
    <recommendedName>
        <fullName evidence="2">DUF7344 domain-containing protein</fullName>
    </recommendedName>
</protein>
<keyword evidence="4" id="KW-1185">Reference proteome</keyword>
<dbReference type="OrthoDB" id="282764at2157"/>
<reference evidence="4" key="1">
    <citation type="submission" date="2016-10" db="EMBL/GenBank/DDBJ databases">
        <authorList>
            <person name="Varghese N."/>
            <person name="Submissions S."/>
        </authorList>
    </citation>
    <scope>NUCLEOTIDE SEQUENCE [LARGE SCALE GENOMIC DNA]</scope>
    <source>
        <strain evidence="4">CGMCC 1.7739</strain>
    </source>
</reference>
<evidence type="ECO:0000313" key="4">
    <source>
        <dbReference type="Proteomes" id="UP000198876"/>
    </source>
</evidence>
<evidence type="ECO:0000256" key="1">
    <source>
        <dbReference type="SAM" id="MobiDB-lite"/>
    </source>
</evidence>
<dbReference type="AlphaFoldDB" id="A0A1I2RT54"/>
<dbReference type="STRING" id="553467.SAMN04488063_2040"/>
<organism evidence="3 4">
    <name type="scientific">Halopelagius inordinatus</name>
    <dbReference type="NCBI Taxonomy" id="553467"/>
    <lineage>
        <taxon>Archaea</taxon>
        <taxon>Methanobacteriati</taxon>
        <taxon>Methanobacteriota</taxon>
        <taxon>Stenosarchaea group</taxon>
        <taxon>Halobacteria</taxon>
        <taxon>Halobacteriales</taxon>
        <taxon>Haloferacaceae</taxon>
    </lineage>
</organism>
<evidence type="ECO:0000259" key="2">
    <source>
        <dbReference type="Pfam" id="PF24035"/>
    </source>
</evidence>
<dbReference type="InterPro" id="IPR036388">
    <property type="entry name" value="WH-like_DNA-bd_sf"/>
</dbReference>
<dbReference type="Proteomes" id="UP000198876">
    <property type="component" value="Unassembled WGS sequence"/>
</dbReference>
<accession>A0A1I2RT54</accession>